<sequence>MALVLQNLSLPSSSKYLLLILRAIKHSGWQVLSSNVVLPLHFDYKSKASLIVNLLQACSIHSAVLTFNKIVLGVVQKIRQEVLQNIDSSYKEFSCFIITNLLNFKFELNDAVKSVIQEVALLLGMTNLSAFGSDKLTVEQKADSINLLNTVQVGDEPVGASLVEETRDLAVLCTLLERNRETNQNTKWKIVFSLLRAFVTNAFGYNYNFRDESFGRFIRMILEILWSINDRDAQYMNPYYQKCLRSIYGFALWCKHILFEGYTEPAYFEGLETFLVTRGLKLNVNVNFGPSFSVEKLIDDLERVELLDIGQNQNINKNVTVDITENTSDNNDESVYCLDY</sequence>
<reference evidence="1 2" key="1">
    <citation type="journal article" date="2009" name="Nature">
        <title>Evolution of pathogenicity and sexual reproduction in eight Candida genomes.</title>
        <authorList>
            <person name="Butler G."/>
            <person name="Rasmussen M.D."/>
            <person name="Lin M.F."/>
            <person name="Santos M.A."/>
            <person name="Sakthikumar S."/>
            <person name="Munro C.A."/>
            <person name="Rheinbay E."/>
            <person name="Grabherr M."/>
            <person name="Forche A."/>
            <person name="Reedy J.L."/>
            <person name="Agrafioti I."/>
            <person name="Arnaud M.B."/>
            <person name="Bates S."/>
            <person name="Brown A.J."/>
            <person name="Brunke S."/>
            <person name="Costanzo M.C."/>
            <person name="Fitzpatrick D.A."/>
            <person name="de Groot P.W."/>
            <person name="Harris D."/>
            <person name="Hoyer L.L."/>
            <person name="Hube B."/>
            <person name="Klis F.M."/>
            <person name="Kodira C."/>
            <person name="Lennard N."/>
            <person name="Logue M.E."/>
            <person name="Martin R."/>
            <person name="Neiman A.M."/>
            <person name="Nikolaou E."/>
            <person name="Quail M.A."/>
            <person name="Quinn J."/>
            <person name="Santos M.C."/>
            <person name="Schmitzberger F.F."/>
            <person name="Sherlock G."/>
            <person name="Shah P."/>
            <person name="Silverstein K.A."/>
            <person name="Skrzypek M.S."/>
            <person name="Soll D."/>
            <person name="Staggs R."/>
            <person name="Stansfield I."/>
            <person name="Stumpf M.P."/>
            <person name="Sudbery P.E."/>
            <person name="Srikantha T."/>
            <person name="Zeng Q."/>
            <person name="Berman J."/>
            <person name="Berriman M."/>
            <person name="Heitman J."/>
            <person name="Gow N.A."/>
            <person name="Lorenz M.C."/>
            <person name="Birren B.W."/>
            <person name="Kellis M."/>
            <person name="Cuomo C.A."/>
        </authorList>
    </citation>
    <scope>NUCLEOTIDE SEQUENCE [LARGE SCALE GENOMIC DNA]</scope>
    <source>
        <strain evidence="2">ATCC 11503 / BCRC 21390 / CBS 2605 / JCM 1781 / NBRC 1676 / NRRL YB-4239</strain>
    </source>
</reference>
<evidence type="ECO:0000313" key="2">
    <source>
        <dbReference type="Proteomes" id="UP000001996"/>
    </source>
</evidence>
<dbReference type="InParanoid" id="A5DRN7"/>
<dbReference type="VEuPathDB" id="FungiDB:LELG_00023"/>
<gene>
    <name evidence="1" type="ORF">LELG_00023</name>
</gene>
<organism evidence="1 2">
    <name type="scientific">Lodderomyces elongisporus (strain ATCC 11503 / CBS 2605 / JCM 1781 / NBRC 1676 / NRRL YB-4239)</name>
    <name type="common">Yeast</name>
    <name type="synonym">Saccharomyces elongisporus</name>
    <dbReference type="NCBI Taxonomy" id="379508"/>
    <lineage>
        <taxon>Eukaryota</taxon>
        <taxon>Fungi</taxon>
        <taxon>Dikarya</taxon>
        <taxon>Ascomycota</taxon>
        <taxon>Saccharomycotina</taxon>
        <taxon>Pichiomycetes</taxon>
        <taxon>Debaryomycetaceae</taxon>
        <taxon>Candida/Lodderomyces clade</taxon>
        <taxon>Lodderomyces</taxon>
    </lineage>
</organism>
<dbReference type="Proteomes" id="UP000001996">
    <property type="component" value="Unassembled WGS sequence"/>
</dbReference>
<name>A5DRN7_LODEL</name>
<dbReference type="EMBL" id="CH981524">
    <property type="protein sequence ID" value="EDK41845.1"/>
    <property type="molecule type" value="Genomic_DNA"/>
</dbReference>
<accession>A5DRN7</accession>
<protein>
    <submittedName>
        <fullName evidence="1">Uncharacterized protein</fullName>
    </submittedName>
</protein>
<dbReference type="AlphaFoldDB" id="A5DRN7"/>
<dbReference type="HOGENOM" id="CLU_816548_0_0_1"/>
<evidence type="ECO:0000313" key="1">
    <source>
        <dbReference type="EMBL" id="EDK41845.1"/>
    </source>
</evidence>
<proteinExistence type="predicted"/>
<keyword evidence="2" id="KW-1185">Reference proteome</keyword>